<feature type="compositionally biased region" description="Polar residues" evidence="1">
    <location>
        <begin position="84"/>
        <end position="93"/>
    </location>
</feature>
<reference evidence="2" key="2">
    <citation type="journal article" date="2015" name="Data Brief">
        <title>Shoot transcriptome of the giant reed, Arundo donax.</title>
        <authorList>
            <person name="Barrero R.A."/>
            <person name="Guerrero F.D."/>
            <person name="Moolhuijzen P."/>
            <person name="Goolsby J.A."/>
            <person name="Tidwell J."/>
            <person name="Bellgard S.E."/>
            <person name="Bellgard M.I."/>
        </authorList>
    </citation>
    <scope>NUCLEOTIDE SEQUENCE</scope>
    <source>
        <tissue evidence="2">Shoot tissue taken approximately 20 cm above the soil surface</tissue>
    </source>
</reference>
<sequence>MRGLQRIASAFNDAYRKFESLEHLDWNELLTLLCTPSVGSKLGGRGIANSYTNTPQRSHQQTRSVRRGERDQRLQEARGLTGSRPINNNPQTNTTVHQTAVQHLNRSRPQVYAAVRQTAGSSQNLYHPQDCATVNQTAPYQNYYYPQVYPASLQTAGPYQNPNQQVYTTEFVTAGPYQSHNHVTGFQTAGTYQNQNQQVYPAGFQAAGPIQNQQRRKYTSNHQTNRHAATARYEPVRGRSYNGATLDSRSQASNGAASQR</sequence>
<feature type="region of interest" description="Disordered" evidence="1">
    <location>
        <begin position="45"/>
        <end position="93"/>
    </location>
</feature>
<organism evidence="2">
    <name type="scientific">Arundo donax</name>
    <name type="common">Giant reed</name>
    <name type="synonym">Donax arundinaceus</name>
    <dbReference type="NCBI Taxonomy" id="35708"/>
    <lineage>
        <taxon>Eukaryota</taxon>
        <taxon>Viridiplantae</taxon>
        <taxon>Streptophyta</taxon>
        <taxon>Embryophyta</taxon>
        <taxon>Tracheophyta</taxon>
        <taxon>Spermatophyta</taxon>
        <taxon>Magnoliopsida</taxon>
        <taxon>Liliopsida</taxon>
        <taxon>Poales</taxon>
        <taxon>Poaceae</taxon>
        <taxon>PACMAD clade</taxon>
        <taxon>Arundinoideae</taxon>
        <taxon>Arundineae</taxon>
        <taxon>Arundo</taxon>
    </lineage>
</organism>
<feature type="compositionally biased region" description="Basic and acidic residues" evidence="1">
    <location>
        <begin position="66"/>
        <end position="76"/>
    </location>
</feature>
<feature type="compositionally biased region" description="Polar residues" evidence="1">
    <location>
        <begin position="49"/>
        <end position="63"/>
    </location>
</feature>
<name>A0A0A9DJK2_ARUDO</name>
<dbReference type="AlphaFoldDB" id="A0A0A9DJK2"/>
<evidence type="ECO:0000313" key="2">
    <source>
        <dbReference type="EMBL" id="JAD88749.1"/>
    </source>
</evidence>
<protein>
    <submittedName>
        <fullName evidence="2">Uncharacterized protein</fullName>
    </submittedName>
</protein>
<evidence type="ECO:0000256" key="1">
    <source>
        <dbReference type="SAM" id="MobiDB-lite"/>
    </source>
</evidence>
<proteinExistence type="predicted"/>
<dbReference type="EMBL" id="GBRH01209146">
    <property type="protein sequence ID" value="JAD88749.1"/>
    <property type="molecule type" value="Transcribed_RNA"/>
</dbReference>
<feature type="compositionally biased region" description="Polar residues" evidence="1">
    <location>
        <begin position="242"/>
        <end position="260"/>
    </location>
</feature>
<feature type="region of interest" description="Disordered" evidence="1">
    <location>
        <begin position="211"/>
        <end position="260"/>
    </location>
</feature>
<reference evidence="2" key="1">
    <citation type="submission" date="2014-09" db="EMBL/GenBank/DDBJ databases">
        <authorList>
            <person name="Magalhaes I.L.F."/>
            <person name="Oliveira U."/>
            <person name="Santos F.R."/>
            <person name="Vidigal T.H.D.A."/>
            <person name="Brescovit A.D."/>
            <person name="Santos A.J."/>
        </authorList>
    </citation>
    <scope>NUCLEOTIDE SEQUENCE</scope>
    <source>
        <tissue evidence="2">Shoot tissue taken approximately 20 cm above the soil surface</tissue>
    </source>
</reference>
<accession>A0A0A9DJK2</accession>